<evidence type="ECO:0000256" key="2">
    <source>
        <dbReference type="ARBA" id="ARBA00004370"/>
    </source>
</evidence>
<dbReference type="EC" id="2.7.13.3" evidence="3"/>
<dbReference type="SUPFAM" id="SSF158472">
    <property type="entry name" value="HAMP domain-like"/>
    <property type="match status" value="1"/>
</dbReference>
<dbReference type="CDD" id="cd00075">
    <property type="entry name" value="HATPase"/>
    <property type="match status" value="1"/>
</dbReference>
<evidence type="ECO:0000256" key="7">
    <source>
        <dbReference type="ARBA" id="ARBA00022777"/>
    </source>
</evidence>
<feature type="domain" description="HAMP" evidence="13">
    <location>
        <begin position="164"/>
        <end position="217"/>
    </location>
</feature>
<dbReference type="FunFam" id="3.30.565.10:FF:000006">
    <property type="entry name" value="Sensor histidine kinase WalK"/>
    <property type="match status" value="1"/>
</dbReference>
<accession>A0A8J2YYE5</accession>
<dbReference type="Pfam" id="PF02518">
    <property type="entry name" value="HATPase_c"/>
    <property type="match status" value="1"/>
</dbReference>
<dbReference type="Pfam" id="PF00672">
    <property type="entry name" value="HAMP"/>
    <property type="match status" value="1"/>
</dbReference>
<gene>
    <name evidence="14" type="ORF">GCM10011611_50580</name>
</gene>
<dbReference type="SUPFAM" id="SSF47384">
    <property type="entry name" value="Homodimeric domain of signal transducing histidine kinase"/>
    <property type="match status" value="1"/>
</dbReference>
<comment type="caution">
    <text evidence="14">The sequence shown here is derived from an EMBL/GenBank/DDBJ whole genome shotgun (WGS) entry which is preliminary data.</text>
</comment>
<evidence type="ECO:0000256" key="5">
    <source>
        <dbReference type="ARBA" id="ARBA00022679"/>
    </source>
</evidence>
<evidence type="ECO:0000256" key="4">
    <source>
        <dbReference type="ARBA" id="ARBA00022553"/>
    </source>
</evidence>
<evidence type="ECO:0000256" key="9">
    <source>
        <dbReference type="ARBA" id="ARBA00023012"/>
    </source>
</evidence>
<dbReference type="GO" id="GO:0005886">
    <property type="term" value="C:plasma membrane"/>
    <property type="evidence" value="ECO:0007669"/>
    <property type="project" value="TreeGrafter"/>
</dbReference>
<dbReference type="PRINTS" id="PR00344">
    <property type="entry name" value="BCTRLSENSOR"/>
</dbReference>
<dbReference type="CDD" id="cd00082">
    <property type="entry name" value="HisKA"/>
    <property type="match status" value="1"/>
</dbReference>
<dbReference type="InterPro" id="IPR003594">
    <property type="entry name" value="HATPase_dom"/>
</dbReference>
<dbReference type="GO" id="GO:0000155">
    <property type="term" value="F:phosphorelay sensor kinase activity"/>
    <property type="evidence" value="ECO:0007669"/>
    <property type="project" value="InterPro"/>
</dbReference>
<dbReference type="Gene3D" id="1.10.287.130">
    <property type="match status" value="1"/>
</dbReference>
<reference evidence="14" key="2">
    <citation type="submission" date="2020-09" db="EMBL/GenBank/DDBJ databases">
        <authorList>
            <person name="Sun Q."/>
            <person name="Zhou Y."/>
        </authorList>
    </citation>
    <scope>NUCLEOTIDE SEQUENCE</scope>
    <source>
        <strain evidence="14">CGMCC 1.15725</strain>
    </source>
</reference>
<sequence length="446" mass="48466">MLAMLALIYWQTVVYSTRQTDETIDAEITGLAEQYRERGLAGLVAVINERSNPERGSSMLYLLTDSRQRPLAGNLSRWPDLEVEKDGWMRFHLSDSGQRGSGQRSSGPHIAQATTFVLAGGVQLLVGRDLAENVTFRNRIIVALASSGGLTLLLGLVGGIVLSRRALARIDAINRTGDLIRAGEFSHRIPLNGTGDEFDRLAQNLNAMLDQIERLMAGMRQVTDNIAHDLRSPLGRLRSRIEMALIEEPSTDRYREVLQQTIAEADQLLATFTALLDIAEAEAGNPRAQLAPLDLTAFARDLADLYEPVAEEKGLRFTIETTPRPVEVRGDRHMLSRAIANLVENALKYTPSSGAVAVQVQVAGTMARLTVSDNGPGIPAAERERVFDRFYRLEASRTTEGNGLGLSLARAVIRLHGGSIALEDNAPGLSAVVSLPLMVGNNGEGA</sequence>
<dbReference type="SMART" id="SM00388">
    <property type="entry name" value="HisKA"/>
    <property type="match status" value="1"/>
</dbReference>
<dbReference type="PANTHER" id="PTHR45436">
    <property type="entry name" value="SENSOR HISTIDINE KINASE YKOH"/>
    <property type="match status" value="1"/>
</dbReference>
<evidence type="ECO:0000256" key="11">
    <source>
        <dbReference type="SAM" id="Phobius"/>
    </source>
</evidence>
<dbReference type="Gene3D" id="6.10.340.10">
    <property type="match status" value="1"/>
</dbReference>
<evidence type="ECO:0000256" key="8">
    <source>
        <dbReference type="ARBA" id="ARBA00022989"/>
    </source>
</evidence>
<dbReference type="Pfam" id="PF00512">
    <property type="entry name" value="HisKA"/>
    <property type="match status" value="1"/>
</dbReference>
<keyword evidence="4" id="KW-0597">Phosphoprotein</keyword>
<dbReference type="EMBL" id="BMJQ01000015">
    <property type="protein sequence ID" value="GGF38080.1"/>
    <property type="molecule type" value="Genomic_DNA"/>
</dbReference>
<evidence type="ECO:0000313" key="15">
    <source>
        <dbReference type="Proteomes" id="UP000646365"/>
    </source>
</evidence>
<dbReference type="PROSITE" id="PS50109">
    <property type="entry name" value="HIS_KIN"/>
    <property type="match status" value="1"/>
</dbReference>
<evidence type="ECO:0000256" key="10">
    <source>
        <dbReference type="ARBA" id="ARBA00023136"/>
    </source>
</evidence>
<keyword evidence="9" id="KW-0902">Two-component regulatory system</keyword>
<dbReference type="InterPro" id="IPR036097">
    <property type="entry name" value="HisK_dim/P_sf"/>
</dbReference>
<feature type="transmembrane region" description="Helical" evidence="11">
    <location>
        <begin position="140"/>
        <end position="162"/>
    </location>
</feature>
<dbReference type="PROSITE" id="PS50885">
    <property type="entry name" value="HAMP"/>
    <property type="match status" value="1"/>
</dbReference>
<reference evidence="14" key="1">
    <citation type="journal article" date="2014" name="Int. J. Syst. Evol. Microbiol.">
        <title>Complete genome sequence of Corynebacterium casei LMG S-19264T (=DSM 44701T), isolated from a smear-ripened cheese.</title>
        <authorList>
            <consortium name="US DOE Joint Genome Institute (JGI-PGF)"/>
            <person name="Walter F."/>
            <person name="Albersmeier A."/>
            <person name="Kalinowski J."/>
            <person name="Ruckert C."/>
        </authorList>
    </citation>
    <scope>NUCLEOTIDE SEQUENCE</scope>
    <source>
        <strain evidence="14">CGMCC 1.15725</strain>
    </source>
</reference>
<dbReference type="InterPro" id="IPR003660">
    <property type="entry name" value="HAMP_dom"/>
</dbReference>
<evidence type="ECO:0000256" key="3">
    <source>
        <dbReference type="ARBA" id="ARBA00012438"/>
    </source>
</evidence>
<feature type="domain" description="Histidine kinase" evidence="12">
    <location>
        <begin position="225"/>
        <end position="439"/>
    </location>
</feature>
<dbReference type="CDD" id="cd06225">
    <property type="entry name" value="HAMP"/>
    <property type="match status" value="1"/>
</dbReference>
<organism evidence="14 15">
    <name type="scientific">Aliidongia dinghuensis</name>
    <dbReference type="NCBI Taxonomy" id="1867774"/>
    <lineage>
        <taxon>Bacteria</taxon>
        <taxon>Pseudomonadati</taxon>
        <taxon>Pseudomonadota</taxon>
        <taxon>Alphaproteobacteria</taxon>
        <taxon>Rhodospirillales</taxon>
        <taxon>Dongiaceae</taxon>
        <taxon>Aliidongia</taxon>
    </lineage>
</organism>
<keyword evidence="10 11" id="KW-0472">Membrane</keyword>
<keyword evidence="7 14" id="KW-0418">Kinase</keyword>
<dbReference type="Proteomes" id="UP000646365">
    <property type="component" value="Unassembled WGS sequence"/>
</dbReference>
<protein>
    <recommendedName>
        <fullName evidence="3">histidine kinase</fullName>
        <ecNumber evidence="3">2.7.13.3</ecNumber>
    </recommendedName>
</protein>
<name>A0A8J2YYE5_9PROT</name>
<dbReference type="InterPro" id="IPR003661">
    <property type="entry name" value="HisK_dim/P_dom"/>
</dbReference>
<evidence type="ECO:0000256" key="1">
    <source>
        <dbReference type="ARBA" id="ARBA00000085"/>
    </source>
</evidence>
<evidence type="ECO:0000259" key="13">
    <source>
        <dbReference type="PROSITE" id="PS50885"/>
    </source>
</evidence>
<keyword evidence="15" id="KW-1185">Reference proteome</keyword>
<dbReference type="InterPro" id="IPR036890">
    <property type="entry name" value="HATPase_C_sf"/>
</dbReference>
<comment type="subcellular location">
    <subcellularLocation>
        <location evidence="2">Membrane</location>
    </subcellularLocation>
</comment>
<evidence type="ECO:0000313" key="14">
    <source>
        <dbReference type="EMBL" id="GGF38080.1"/>
    </source>
</evidence>
<evidence type="ECO:0000256" key="6">
    <source>
        <dbReference type="ARBA" id="ARBA00022692"/>
    </source>
</evidence>
<dbReference type="InterPro" id="IPR050428">
    <property type="entry name" value="TCS_sensor_his_kinase"/>
</dbReference>
<comment type="catalytic activity">
    <reaction evidence="1">
        <text>ATP + protein L-histidine = ADP + protein N-phospho-L-histidine.</text>
        <dbReference type="EC" id="2.7.13.3"/>
    </reaction>
</comment>
<keyword evidence="5" id="KW-0808">Transferase</keyword>
<dbReference type="InterPro" id="IPR004358">
    <property type="entry name" value="Sig_transdc_His_kin-like_C"/>
</dbReference>
<keyword evidence="8 11" id="KW-1133">Transmembrane helix</keyword>
<dbReference type="SMART" id="SM00387">
    <property type="entry name" value="HATPase_c"/>
    <property type="match status" value="1"/>
</dbReference>
<dbReference type="PANTHER" id="PTHR45436:SF8">
    <property type="entry name" value="HISTIDINE KINASE"/>
    <property type="match status" value="1"/>
</dbReference>
<dbReference type="InterPro" id="IPR005467">
    <property type="entry name" value="His_kinase_dom"/>
</dbReference>
<evidence type="ECO:0000259" key="12">
    <source>
        <dbReference type="PROSITE" id="PS50109"/>
    </source>
</evidence>
<dbReference type="AlphaFoldDB" id="A0A8J2YYE5"/>
<dbReference type="SMART" id="SM00304">
    <property type="entry name" value="HAMP"/>
    <property type="match status" value="1"/>
</dbReference>
<dbReference type="SUPFAM" id="SSF55874">
    <property type="entry name" value="ATPase domain of HSP90 chaperone/DNA topoisomerase II/histidine kinase"/>
    <property type="match status" value="1"/>
</dbReference>
<keyword evidence="6 11" id="KW-0812">Transmembrane</keyword>
<proteinExistence type="predicted"/>
<dbReference type="Gene3D" id="3.30.565.10">
    <property type="entry name" value="Histidine kinase-like ATPase, C-terminal domain"/>
    <property type="match status" value="1"/>
</dbReference>